<evidence type="ECO:0000313" key="7">
    <source>
        <dbReference type="EMBL" id="OQD75890.1"/>
    </source>
</evidence>
<evidence type="ECO:0000259" key="4">
    <source>
        <dbReference type="Pfam" id="PF13976"/>
    </source>
</evidence>
<evidence type="ECO:0000259" key="6">
    <source>
        <dbReference type="Pfam" id="PF25597"/>
    </source>
</evidence>
<feature type="region of interest" description="Disordered" evidence="2">
    <location>
        <begin position="898"/>
        <end position="1015"/>
    </location>
</feature>
<evidence type="ECO:0000313" key="8">
    <source>
        <dbReference type="Proteomes" id="UP000191672"/>
    </source>
</evidence>
<dbReference type="InterPro" id="IPR025724">
    <property type="entry name" value="GAG-pre-integrase_dom"/>
</dbReference>
<feature type="compositionally biased region" description="Polar residues" evidence="2">
    <location>
        <begin position="933"/>
        <end position="943"/>
    </location>
</feature>
<feature type="domain" description="Retrovirus-related Pol polyprotein from transposon TNT 1-94-like beta-barrel" evidence="5">
    <location>
        <begin position="457"/>
        <end position="540"/>
    </location>
</feature>
<dbReference type="Proteomes" id="UP000191672">
    <property type="component" value="Unassembled WGS sequence"/>
</dbReference>
<keyword evidence="8" id="KW-1185">Reference proteome</keyword>
<gene>
    <name evidence="7" type="ORF">PENANT_c139G04125</name>
</gene>
<feature type="region of interest" description="Disordered" evidence="2">
    <location>
        <begin position="102"/>
        <end position="121"/>
    </location>
</feature>
<feature type="domain" description="Reverse transcriptase Ty1/copia-type" evidence="3">
    <location>
        <begin position="1176"/>
        <end position="1345"/>
    </location>
</feature>
<protein>
    <recommendedName>
        <fullName evidence="9">Reverse transcriptase Ty1/copia-type domain-containing protein</fullName>
    </recommendedName>
</protein>
<evidence type="ECO:0000259" key="3">
    <source>
        <dbReference type="Pfam" id="PF07727"/>
    </source>
</evidence>
<dbReference type="InterPro" id="IPR054722">
    <property type="entry name" value="PolX-like_BBD"/>
</dbReference>
<feature type="compositionally biased region" description="Basic and acidic residues" evidence="2">
    <location>
        <begin position="107"/>
        <end position="116"/>
    </location>
</feature>
<sequence length="1537" mass="172683">MVLSKNHTLKYSIGYARTSPYCNDHVPTVMSPSNVPVNTQSLQTGREMSLPYQDLEALDTGSSSSASGGIILGSSDQWRTWYSTIKVTAKSLGVWKYLDPDASNPEKIPEEPRETQPGDAQEGAQEIIDLTDDNYKVFQRLLAHQDRQTLQFRWTQRNLDRIGQQIRRTVATSHQHLIADIEDPRTLLKALKDRFSPSSEIERMLELRVRWLNKARSCPKDSQVDAWLTEWESLYTEAVSAQVPDTTNPRVAVYDFLCAARPLDENFYFYTYQKVFKETKEDKDVSFTAVINAFRQLRATSQKKRSGKESAVGFATLDGQKEAGSTPAQSNRQKSAKQLPDCACGQNHYFQSCPYLVVSARPSGWRPDPAIGRKIPENIKKLSPFARAKAEKLYEEVNSKKSVNFANVDSDEDTGLGFFTYGVAQPRDHASNNQNTHRPVPYAFFTHNAENPLKSAWLVDSAANRHITNNREAFISFTETNGSVQVGDTQTGVHGVGTVKIWGRNPETDWKVPLTVENVRYSPGFHTSLLSVGLMKKKGVIWDTQKEAIGTVSGRLVARVKEWDGLFMLDQAQFSSPAAFSTHPRRSTVRLTSKATPKRWHQRLAHMYEQRVEKLAEMADGIELTSQTRTEEDPEHCETCQLTKATRQVSRRAQTPVYGPSDVFISISFRSRKGSMVIDGSLTSTLMVSAITMWRRTRRKVAARMQYGDSLPFFVTGSTCQYGHSTMTTNVQQAEPYNSILKTEFHRQGTGIQIPINLSNLRIYGCRTYVRIQGIPQSDKMHPQAEIGYLTGYKTTNVWRVWFPRLNMVKLVRDAKFDGNLSFKHHEHTQRPALELVPEATEVIQEDELDLQLEQALQRLSTQSQDLATPQTQATPSPIPEIQRAATPQENIEKELHAAESEFSPACSSPVHSQAHSEPPIQLSLPSPPARQLTPSSTPSQIPSEHIHSLPTTLGQPIQASTPPAPARAFSDPPTYPQSAAPIRFPSVHEPSSQSYSSPLNQRTAPLTEPSAIPGSFPADTTVPLINFQPPHQRQEGISEENIVEGKRKRKPPSDPYLASYFTQDNEEDQEGVLAAFATAISAPRPNQHRMHRDDLPPEPQNWKQAVGHTFSEGWLAAAGLEIESLRIRGTFTTGRRPQDRSVQVLPLTWVFTYKSSSHQLGRETSRNLAARTARSIFALVAAFDLETMQLDAVNAFLNSTLDEEVYTQMPEGFTDKESCWRLNKALYGLRKSPRLWQQEATRVLEKHGFEAVPEDLCLFTRSGIIVFFYVDDIIIVYHCSKSNEAIQLRTQLQRHWELRDIGEATWFLGIRILRDRQQHKLWLCQDSYFSSVAARYHLSSGRKYHSPLPVERLTAFTGQATAAQIHGFQQKVGSVLYGTIITRPDAAKSASHLAEFLTNPGPQHLEAANRLIRYLDSTRYFALEYRPTHDLEPALQFSSNASFGDHTDRKSSEGYLCKLFGGAVDWKAGKQRTVTTSTTEAERATGSIGGSQIGSLVETSPRRCQSRISGLGSDRNPVRQRPDRGPSYKRDVAAKH</sequence>
<dbReference type="Pfam" id="PF07727">
    <property type="entry name" value="RVT_2"/>
    <property type="match status" value="1"/>
</dbReference>
<dbReference type="CDD" id="cd09272">
    <property type="entry name" value="RNase_HI_RT_Ty1"/>
    <property type="match status" value="1"/>
</dbReference>
<dbReference type="InterPro" id="IPR013103">
    <property type="entry name" value="RVT_2"/>
</dbReference>
<feature type="compositionally biased region" description="Polar residues" evidence="2">
    <location>
        <begin position="990"/>
        <end position="1005"/>
    </location>
</feature>
<feature type="domain" description="GAG-pre-integrase" evidence="4">
    <location>
        <begin position="565"/>
        <end position="644"/>
    </location>
</feature>
<keyword evidence="1" id="KW-0645">Protease</keyword>
<feature type="region of interest" description="Disordered" evidence="2">
    <location>
        <begin position="1032"/>
        <end position="1054"/>
    </location>
</feature>
<dbReference type="InterPro" id="IPR043502">
    <property type="entry name" value="DNA/RNA_pol_sf"/>
</dbReference>
<evidence type="ECO:0008006" key="9">
    <source>
        <dbReference type="Google" id="ProtNLM"/>
    </source>
</evidence>
<feature type="domain" description="Retroviral polymerase SH3-like" evidence="6">
    <location>
        <begin position="766"/>
        <end position="828"/>
    </location>
</feature>
<organism evidence="7 8">
    <name type="scientific">Penicillium antarcticum</name>
    <dbReference type="NCBI Taxonomy" id="416450"/>
    <lineage>
        <taxon>Eukaryota</taxon>
        <taxon>Fungi</taxon>
        <taxon>Dikarya</taxon>
        <taxon>Ascomycota</taxon>
        <taxon>Pezizomycotina</taxon>
        <taxon>Eurotiomycetes</taxon>
        <taxon>Eurotiomycetidae</taxon>
        <taxon>Eurotiales</taxon>
        <taxon>Aspergillaceae</taxon>
        <taxon>Penicillium</taxon>
    </lineage>
</organism>
<dbReference type="GO" id="GO:0004190">
    <property type="term" value="F:aspartic-type endopeptidase activity"/>
    <property type="evidence" value="ECO:0007669"/>
    <property type="project" value="UniProtKB-KW"/>
</dbReference>
<keyword evidence="1" id="KW-0378">Hydrolase</keyword>
<dbReference type="InterPro" id="IPR057670">
    <property type="entry name" value="SH3_retrovirus"/>
</dbReference>
<dbReference type="EMBL" id="MDYN01000139">
    <property type="protein sequence ID" value="OQD75890.1"/>
    <property type="molecule type" value="Genomic_DNA"/>
</dbReference>
<keyword evidence="1" id="KW-0064">Aspartyl protease</keyword>
<accession>A0A1V6PFP2</accession>
<name>A0A1V6PFP2_9EURO</name>
<evidence type="ECO:0000256" key="1">
    <source>
        <dbReference type="ARBA" id="ARBA00022750"/>
    </source>
</evidence>
<feature type="compositionally biased region" description="Basic and acidic residues" evidence="2">
    <location>
        <begin position="1517"/>
        <end position="1537"/>
    </location>
</feature>
<evidence type="ECO:0000256" key="2">
    <source>
        <dbReference type="SAM" id="MobiDB-lite"/>
    </source>
</evidence>
<dbReference type="STRING" id="416450.A0A1V6PFP2"/>
<dbReference type="Pfam" id="PF25597">
    <property type="entry name" value="SH3_retrovirus"/>
    <property type="match status" value="1"/>
</dbReference>
<feature type="region of interest" description="Disordered" evidence="2">
    <location>
        <begin position="1476"/>
        <end position="1537"/>
    </location>
</feature>
<comment type="caution">
    <text evidence="7">The sequence shown here is derived from an EMBL/GenBank/DDBJ whole genome shotgun (WGS) entry which is preliminary data.</text>
</comment>
<dbReference type="PANTHER" id="PTHR11439:SF438">
    <property type="entry name" value="REVERSE TRANSCRIPTASE TY1_COPIA-TYPE DOMAIN-CONTAINING PROTEIN"/>
    <property type="match status" value="1"/>
</dbReference>
<dbReference type="Pfam" id="PF13976">
    <property type="entry name" value="gag_pre-integrs"/>
    <property type="match status" value="1"/>
</dbReference>
<feature type="compositionally biased region" description="Polar residues" evidence="2">
    <location>
        <begin position="906"/>
        <end position="916"/>
    </location>
</feature>
<dbReference type="PANTHER" id="PTHR11439">
    <property type="entry name" value="GAG-POL-RELATED RETROTRANSPOSON"/>
    <property type="match status" value="1"/>
</dbReference>
<feature type="compositionally biased region" description="Polar residues" evidence="2">
    <location>
        <begin position="950"/>
        <end position="962"/>
    </location>
</feature>
<feature type="compositionally biased region" description="Polar residues" evidence="2">
    <location>
        <begin position="1494"/>
        <end position="1509"/>
    </location>
</feature>
<proteinExistence type="predicted"/>
<reference evidence="8" key="1">
    <citation type="journal article" date="2017" name="Nat. Microbiol.">
        <title>Global analysis of biosynthetic gene clusters reveals vast potential of secondary metabolite production in Penicillium species.</title>
        <authorList>
            <person name="Nielsen J.C."/>
            <person name="Grijseels S."/>
            <person name="Prigent S."/>
            <person name="Ji B."/>
            <person name="Dainat J."/>
            <person name="Nielsen K.F."/>
            <person name="Frisvad J.C."/>
            <person name="Workman M."/>
            <person name="Nielsen J."/>
        </authorList>
    </citation>
    <scope>NUCLEOTIDE SEQUENCE [LARGE SCALE GENOMIC DNA]</scope>
    <source>
        <strain evidence="8">IBT 31811</strain>
    </source>
</reference>
<dbReference type="Pfam" id="PF22936">
    <property type="entry name" value="Pol_BBD"/>
    <property type="match status" value="1"/>
</dbReference>
<evidence type="ECO:0000259" key="5">
    <source>
        <dbReference type="Pfam" id="PF22936"/>
    </source>
</evidence>
<dbReference type="SUPFAM" id="SSF56672">
    <property type="entry name" value="DNA/RNA polymerases"/>
    <property type="match status" value="1"/>
</dbReference>